<dbReference type="AlphaFoldDB" id="A0ABD4SVI1"/>
<accession>A0ABD4SVI1</accession>
<organism evidence="1 2">
    <name type="scientific">Laribacter hongkongensis</name>
    <dbReference type="NCBI Taxonomy" id="168471"/>
    <lineage>
        <taxon>Bacteria</taxon>
        <taxon>Pseudomonadati</taxon>
        <taxon>Pseudomonadota</taxon>
        <taxon>Betaproteobacteria</taxon>
        <taxon>Neisseriales</taxon>
        <taxon>Aquaspirillaceae</taxon>
        <taxon>Laribacter</taxon>
    </lineage>
</organism>
<comment type="caution">
    <text evidence="1">The sequence shown here is derived from an EMBL/GenBank/DDBJ whole genome shotgun (WGS) entry which is preliminary data.</text>
</comment>
<reference evidence="1 2" key="1">
    <citation type="submission" date="2021-10" db="EMBL/GenBank/DDBJ databases">
        <title>Whole-genome sequencing analysis of Laribacter hongkongensis: virulence gene profiles, carbohydrate-active enzyme prediction, and antimicrobial resistance characterization.</title>
        <authorList>
            <person name="Yuan P."/>
            <person name="Zhan Y."/>
            <person name="Chen D."/>
        </authorList>
    </citation>
    <scope>NUCLEOTIDE SEQUENCE [LARGE SCALE GENOMIC DNA]</scope>
    <source>
        <strain evidence="1 2">W67</strain>
    </source>
</reference>
<gene>
    <name evidence="1" type="ORF">LH440_15380</name>
</gene>
<evidence type="ECO:0000313" key="1">
    <source>
        <dbReference type="EMBL" id="MCG9027252.1"/>
    </source>
</evidence>
<dbReference type="Proteomes" id="UP001200247">
    <property type="component" value="Unassembled WGS sequence"/>
</dbReference>
<dbReference type="EMBL" id="JAJAXM010000045">
    <property type="protein sequence ID" value="MCG9027252.1"/>
    <property type="molecule type" value="Genomic_DNA"/>
</dbReference>
<sequence length="66" mass="7111">MKDEVVTIAGFVLLAIVAMSPVACTMNRHHVIAEAIANGADPIDSRCAIESGMDRDPMCIVRTARR</sequence>
<dbReference type="RefSeq" id="WP_239894590.1">
    <property type="nucleotide sequence ID" value="NZ_JAJAXM010000045.1"/>
</dbReference>
<protein>
    <submittedName>
        <fullName evidence="1">Uncharacterized protein</fullName>
    </submittedName>
</protein>
<name>A0ABD4SVI1_9NEIS</name>
<proteinExistence type="predicted"/>
<evidence type="ECO:0000313" key="2">
    <source>
        <dbReference type="Proteomes" id="UP001200247"/>
    </source>
</evidence>